<dbReference type="EMBL" id="JADCNM010000004">
    <property type="protein sequence ID" value="KAG0486414.1"/>
    <property type="molecule type" value="Genomic_DNA"/>
</dbReference>
<evidence type="ECO:0000313" key="6">
    <source>
        <dbReference type="Proteomes" id="UP000639772"/>
    </source>
</evidence>
<dbReference type="PANTHER" id="PTHR13681">
    <property type="entry name" value="SURVIVAL OF MOTOR NEURON-RELATED-SPLICING FACTOR 30-RELATED"/>
    <property type="match status" value="1"/>
</dbReference>
<feature type="compositionally biased region" description="Basic and acidic residues" evidence="3">
    <location>
        <begin position="234"/>
        <end position="255"/>
    </location>
</feature>
<evidence type="ECO:0000259" key="4">
    <source>
        <dbReference type="Pfam" id="PF08585"/>
    </source>
</evidence>
<name>A0A835V3U1_VANPL</name>
<dbReference type="InterPro" id="IPR042470">
    <property type="entry name" value="RMI1_N_C_sf"/>
</dbReference>
<evidence type="ECO:0000313" key="5">
    <source>
        <dbReference type="EMBL" id="KAG0486414.1"/>
    </source>
</evidence>
<evidence type="ECO:0000256" key="1">
    <source>
        <dbReference type="ARBA" id="ARBA00004123"/>
    </source>
</evidence>
<comment type="caution">
    <text evidence="5">The sequence shown here is derived from an EMBL/GenBank/DDBJ whole genome shotgun (WGS) entry which is preliminary data.</text>
</comment>
<gene>
    <name evidence="5" type="ORF">HPP92_008509</name>
</gene>
<feature type="region of interest" description="Disordered" evidence="3">
    <location>
        <begin position="233"/>
        <end position="255"/>
    </location>
</feature>
<evidence type="ECO:0000256" key="2">
    <source>
        <dbReference type="ARBA" id="ARBA00023242"/>
    </source>
</evidence>
<comment type="subcellular location">
    <subcellularLocation>
        <location evidence="1">Nucleus</location>
    </subcellularLocation>
</comment>
<organism evidence="5 6">
    <name type="scientific">Vanilla planifolia</name>
    <name type="common">Vanilla</name>
    <dbReference type="NCBI Taxonomy" id="51239"/>
    <lineage>
        <taxon>Eukaryota</taxon>
        <taxon>Viridiplantae</taxon>
        <taxon>Streptophyta</taxon>
        <taxon>Embryophyta</taxon>
        <taxon>Tracheophyta</taxon>
        <taxon>Spermatophyta</taxon>
        <taxon>Magnoliopsida</taxon>
        <taxon>Liliopsida</taxon>
        <taxon>Asparagales</taxon>
        <taxon>Orchidaceae</taxon>
        <taxon>Vanilloideae</taxon>
        <taxon>Vanilleae</taxon>
        <taxon>Vanilla</taxon>
    </lineage>
</organism>
<proteinExistence type="predicted"/>
<reference evidence="5 6" key="1">
    <citation type="journal article" date="2020" name="Nat. Food">
        <title>A phased Vanilla planifolia genome enables genetic improvement of flavour and production.</title>
        <authorList>
            <person name="Hasing T."/>
            <person name="Tang H."/>
            <person name="Brym M."/>
            <person name="Khazi F."/>
            <person name="Huang T."/>
            <person name="Chambers A.H."/>
        </authorList>
    </citation>
    <scope>NUCLEOTIDE SEQUENCE [LARGE SCALE GENOMIC DNA]</scope>
    <source>
        <tissue evidence="5">Leaf</tissue>
    </source>
</reference>
<keyword evidence="2" id="KW-0539">Nucleus</keyword>
<dbReference type="PANTHER" id="PTHR13681:SF24">
    <property type="entry name" value="TUDOR DOMAIN-CONTAINING PROTEIN 3"/>
    <property type="match status" value="1"/>
</dbReference>
<dbReference type="Gene3D" id="2.40.50.770">
    <property type="entry name" value="RecQ-mediated genome instability protein Rmi1, C-terminal domain"/>
    <property type="match status" value="1"/>
</dbReference>
<dbReference type="SMART" id="SM01161">
    <property type="entry name" value="DUF1767"/>
    <property type="match status" value="1"/>
</dbReference>
<dbReference type="OrthoDB" id="434939at2759"/>
<feature type="domain" description="RecQ mediated genome instability protein 1 OB-fold" evidence="4">
    <location>
        <begin position="82"/>
        <end position="190"/>
    </location>
</feature>
<protein>
    <recommendedName>
        <fullName evidence="4">RecQ mediated genome instability protein 1 OB-fold domain-containing protein</fullName>
    </recommendedName>
</protein>
<dbReference type="InterPro" id="IPR013894">
    <property type="entry name" value="RMI1_OB"/>
</dbReference>
<feature type="region of interest" description="Disordered" evidence="3">
    <location>
        <begin position="299"/>
        <end position="325"/>
    </location>
</feature>
<evidence type="ECO:0000256" key="3">
    <source>
        <dbReference type="SAM" id="MobiDB-lite"/>
    </source>
</evidence>
<dbReference type="GO" id="GO:0005634">
    <property type="term" value="C:nucleus"/>
    <property type="evidence" value="ECO:0007669"/>
    <property type="project" value="UniProtKB-SubCell"/>
</dbReference>
<dbReference type="Proteomes" id="UP000639772">
    <property type="component" value="Unassembled WGS sequence"/>
</dbReference>
<accession>A0A835V3U1</accession>
<dbReference type="AlphaFoldDB" id="A0A835V3U1"/>
<sequence>MQRAETSIEKSASSSETVLQTLITKGWCFRDNAEMISLIQSKIPPSATRSSCSFLVDSIESELLDMDLRNFGGKAFHDTSSNKKSSYFHGPKILQIVSLRDIQRSIMDSSFRTAQHHRDHLLRFVLTDGLSEIVAIEYTPFPSITTDIIPGCKIRLEGKVTIHYGILCLTAKDLTILGGHVQSLYEEWEIGQKYSGLHSFTRLPQGDDARGPPPFEKLQTGDMKVVVQLNSSHVGDDQRHEKVRSDQHPQAPEKEKMVESLKLMSSEIKTEKPSDIKARPKEVVDALPVQNQAAAQKLLQKMHKSHDERNSRGHKPRFKGKQQESQVFTLGEWERRKASTSMASRIGDLQDISGDEELAWQLQAQLDIENCQEHQVNAGYAAEQIRMSMFNFSRSEERMTEGRFHLRGRGRGRGRGKKQYN</sequence>
<dbReference type="Pfam" id="PF08585">
    <property type="entry name" value="RMI1_N_C"/>
    <property type="match status" value="1"/>
</dbReference>